<reference evidence="2 3" key="1">
    <citation type="journal article" date="2019" name="Int. J. Syst. Evol. Microbiol.">
        <title>The Global Catalogue of Microorganisms (GCM) 10K type strain sequencing project: providing services to taxonomists for standard genome sequencing and annotation.</title>
        <authorList>
            <consortium name="The Broad Institute Genomics Platform"/>
            <consortium name="The Broad Institute Genome Sequencing Center for Infectious Disease"/>
            <person name="Wu L."/>
            <person name="Ma J."/>
        </authorList>
    </citation>
    <scope>NUCLEOTIDE SEQUENCE [LARGE SCALE GENOMIC DNA]</scope>
    <source>
        <strain evidence="2 3">CGMCC 1.16026</strain>
    </source>
</reference>
<protein>
    <recommendedName>
        <fullName evidence="4">Winged helix-turn-helix transcriptional regulator</fullName>
    </recommendedName>
</protein>
<gene>
    <name evidence="2" type="ORF">ACFPJA_01985</name>
</gene>
<evidence type="ECO:0000313" key="3">
    <source>
        <dbReference type="Proteomes" id="UP001596145"/>
    </source>
</evidence>
<sequence length="138" mass="15987">MSNTEEPLREKDRAVLACIRDGDNDVQQIKAATTLSKREVNYSFEKLEDLDFIEVSRPDGQVERIIDGQKRVFDTPKEATLTEQAIQYLQAANQDSNRYQNLSRDELVDKIHDLEARIDRLENGFESFRQQVLQKLDG</sequence>
<keyword evidence="1" id="KW-0175">Coiled coil</keyword>
<accession>A0ABD5QPJ9</accession>
<evidence type="ECO:0000313" key="2">
    <source>
        <dbReference type="EMBL" id="MFC5133499.1"/>
    </source>
</evidence>
<dbReference type="AlphaFoldDB" id="A0ABD5QPJ9"/>
<dbReference type="RefSeq" id="WP_122103843.1">
    <property type="nucleotide sequence ID" value="NZ_JBHSKV010000001.1"/>
</dbReference>
<feature type="coiled-coil region" evidence="1">
    <location>
        <begin position="104"/>
        <end position="131"/>
    </location>
</feature>
<evidence type="ECO:0000256" key="1">
    <source>
        <dbReference type="SAM" id="Coils"/>
    </source>
</evidence>
<dbReference type="Proteomes" id="UP001596145">
    <property type="component" value="Unassembled WGS sequence"/>
</dbReference>
<evidence type="ECO:0008006" key="4">
    <source>
        <dbReference type="Google" id="ProtNLM"/>
    </source>
</evidence>
<comment type="caution">
    <text evidence="2">The sequence shown here is derived from an EMBL/GenBank/DDBJ whole genome shotgun (WGS) entry which is preliminary data.</text>
</comment>
<proteinExistence type="predicted"/>
<dbReference type="EMBL" id="JBHSKV010000001">
    <property type="protein sequence ID" value="MFC5133499.1"/>
    <property type="molecule type" value="Genomic_DNA"/>
</dbReference>
<keyword evidence="3" id="KW-1185">Reference proteome</keyword>
<name>A0ABD5QPJ9_9EURY</name>
<organism evidence="2 3">
    <name type="scientific">Halorubrum glutamatedens</name>
    <dbReference type="NCBI Taxonomy" id="2707018"/>
    <lineage>
        <taxon>Archaea</taxon>
        <taxon>Methanobacteriati</taxon>
        <taxon>Methanobacteriota</taxon>
        <taxon>Stenosarchaea group</taxon>
        <taxon>Halobacteria</taxon>
        <taxon>Halobacteriales</taxon>
        <taxon>Haloferacaceae</taxon>
        <taxon>Halorubrum</taxon>
    </lineage>
</organism>